<dbReference type="GO" id="GO:0016020">
    <property type="term" value="C:membrane"/>
    <property type="evidence" value="ECO:0007669"/>
    <property type="project" value="UniProtKB-SubCell"/>
</dbReference>
<keyword evidence="2" id="KW-0813">Transport</keyword>
<feature type="transmembrane region" description="Helical" evidence="6">
    <location>
        <begin position="347"/>
        <end position="365"/>
    </location>
</feature>
<feature type="transmembrane region" description="Helical" evidence="6">
    <location>
        <begin position="441"/>
        <end position="463"/>
    </location>
</feature>
<evidence type="ECO:0000256" key="6">
    <source>
        <dbReference type="SAM" id="Phobius"/>
    </source>
</evidence>
<proteinExistence type="predicted"/>
<keyword evidence="3 6" id="KW-0812">Transmembrane</keyword>
<feature type="transmembrane region" description="Helical" evidence="6">
    <location>
        <begin position="80"/>
        <end position="100"/>
    </location>
</feature>
<dbReference type="GeneID" id="81386321"/>
<dbReference type="SUPFAM" id="SSF103473">
    <property type="entry name" value="MFS general substrate transporter"/>
    <property type="match status" value="1"/>
</dbReference>
<dbReference type="GO" id="GO:0022857">
    <property type="term" value="F:transmembrane transporter activity"/>
    <property type="evidence" value="ECO:0007669"/>
    <property type="project" value="InterPro"/>
</dbReference>
<dbReference type="Pfam" id="PF07690">
    <property type="entry name" value="MFS_1"/>
    <property type="match status" value="1"/>
</dbReference>
<keyword evidence="8" id="KW-1185">Reference proteome</keyword>
<feature type="transmembrane region" description="Helical" evidence="6">
    <location>
        <begin position="283"/>
        <end position="303"/>
    </location>
</feature>
<comment type="subcellular location">
    <subcellularLocation>
        <location evidence="1">Membrane</location>
        <topology evidence="1">Multi-pass membrane protein</topology>
    </subcellularLocation>
</comment>
<feature type="transmembrane region" description="Helical" evidence="6">
    <location>
        <begin position="169"/>
        <end position="187"/>
    </location>
</feature>
<feature type="transmembrane region" description="Helical" evidence="6">
    <location>
        <begin position="323"/>
        <end position="340"/>
    </location>
</feature>
<evidence type="ECO:0000256" key="5">
    <source>
        <dbReference type="ARBA" id="ARBA00023136"/>
    </source>
</evidence>
<name>A0A9W9TJ81_PENCI</name>
<dbReference type="FunFam" id="1.20.1250.20:FF:000034">
    <property type="entry name" value="MFS general substrate transporter"/>
    <property type="match status" value="1"/>
</dbReference>
<organism evidence="7 8">
    <name type="scientific">Penicillium citrinum</name>
    <dbReference type="NCBI Taxonomy" id="5077"/>
    <lineage>
        <taxon>Eukaryota</taxon>
        <taxon>Fungi</taxon>
        <taxon>Dikarya</taxon>
        <taxon>Ascomycota</taxon>
        <taxon>Pezizomycotina</taxon>
        <taxon>Eurotiomycetes</taxon>
        <taxon>Eurotiomycetidae</taxon>
        <taxon>Eurotiales</taxon>
        <taxon>Aspergillaceae</taxon>
        <taxon>Penicillium</taxon>
    </lineage>
</organism>
<dbReference type="OrthoDB" id="19923at2759"/>
<dbReference type="InterPro" id="IPR011701">
    <property type="entry name" value="MFS"/>
</dbReference>
<dbReference type="FunFam" id="1.20.1250.20:FF:000068">
    <property type="entry name" value="MFS general substrate transporter"/>
    <property type="match status" value="1"/>
</dbReference>
<evidence type="ECO:0000256" key="2">
    <source>
        <dbReference type="ARBA" id="ARBA00022448"/>
    </source>
</evidence>
<reference evidence="7" key="2">
    <citation type="journal article" date="2023" name="IMA Fungus">
        <title>Comparative genomic study of the Penicillium genus elucidates a diverse pangenome and 15 lateral gene transfer events.</title>
        <authorList>
            <person name="Petersen C."/>
            <person name="Sorensen T."/>
            <person name="Nielsen M.R."/>
            <person name="Sondergaard T.E."/>
            <person name="Sorensen J.L."/>
            <person name="Fitzpatrick D.A."/>
            <person name="Frisvad J.C."/>
            <person name="Nielsen K.L."/>
        </authorList>
    </citation>
    <scope>NUCLEOTIDE SEQUENCE</scope>
    <source>
        <strain evidence="7">IBT 23319</strain>
    </source>
</reference>
<dbReference type="PANTHER" id="PTHR43791">
    <property type="entry name" value="PERMEASE-RELATED"/>
    <property type="match status" value="1"/>
</dbReference>
<accession>A0A9W9TJ81</accession>
<keyword evidence="4 6" id="KW-1133">Transmembrane helix</keyword>
<feature type="transmembrane region" description="Helical" evidence="6">
    <location>
        <begin position="216"/>
        <end position="235"/>
    </location>
</feature>
<dbReference type="InterPro" id="IPR036259">
    <property type="entry name" value="MFS_trans_sf"/>
</dbReference>
<evidence type="ECO:0000313" key="8">
    <source>
        <dbReference type="Proteomes" id="UP001147733"/>
    </source>
</evidence>
<gene>
    <name evidence="7" type="ORF">N7469_008236</name>
</gene>
<feature type="transmembrane region" description="Helical" evidence="6">
    <location>
        <begin position="106"/>
        <end position="125"/>
    </location>
</feature>
<dbReference type="Proteomes" id="UP001147733">
    <property type="component" value="Unassembled WGS sequence"/>
</dbReference>
<evidence type="ECO:0000313" key="7">
    <source>
        <dbReference type="EMBL" id="KAJ5224733.1"/>
    </source>
</evidence>
<feature type="transmembrane region" description="Helical" evidence="6">
    <location>
        <begin position="39"/>
        <end position="59"/>
    </location>
</feature>
<keyword evidence="5 6" id="KW-0472">Membrane</keyword>
<dbReference type="RefSeq" id="XP_056498705.1">
    <property type="nucleotide sequence ID" value="XM_056647154.1"/>
</dbReference>
<dbReference type="AlphaFoldDB" id="A0A9W9TJ81"/>
<sequence length="499" mass="56184">MEYSEKAIESELVEQVKSERPLEEIDPAAEKRLLWKLDIHVVPILTLLFLLAFLDRINIGNARLQGLEEDLNMKGRDYNIALFIFFIPYILFEVPCNLILKKVAPSWWISGLMFAWGIVTICQGVTQSFGGLVACRFLLGVFEAGFMPGCVYLIAMYYRRYELQWRLNVFFSASIMAGAVSGPSWIWKKLINRGQLLAYAIANMAGIAGYNGWRWIFIIEGLATVVAATVAKFVIVDWPETAKFLNEEERELLLSRLKTDHGEARMDRLDKAAWKRVLGDVKIWLGPMMYFGIVNGGYATSFFTPTILRQLGWTAVRAQVMSIPIYVAATVISLCVAVVSDRLQHRFAFTIAGCLIATLGWVLLLCQESIPKGARYFALYAITCGGYITQPILLGWISNNMGGHYKQSIASAMQVGVGNAGGLVASNVFFDSEAPLYRTGFGVSLGMTWICGLACIVCFVWVYRENKLRDMGKRNDRYELPEDELGNLGDDHPRFRYTY</sequence>
<comment type="caution">
    <text evidence="7">The sequence shown here is derived from an EMBL/GenBank/DDBJ whole genome shotgun (WGS) entry which is preliminary data.</text>
</comment>
<evidence type="ECO:0008006" key="9">
    <source>
        <dbReference type="Google" id="ProtNLM"/>
    </source>
</evidence>
<feature type="transmembrane region" description="Helical" evidence="6">
    <location>
        <begin position="137"/>
        <end position="157"/>
    </location>
</feature>
<reference evidence="7" key="1">
    <citation type="submission" date="2022-11" db="EMBL/GenBank/DDBJ databases">
        <authorList>
            <person name="Petersen C."/>
        </authorList>
    </citation>
    <scope>NUCLEOTIDE SEQUENCE</scope>
    <source>
        <strain evidence="7">IBT 23319</strain>
    </source>
</reference>
<protein>
    <recommendedName>
        <fullName evidence="9">Major facilitator superfamily (MFS) profile domain-containing protein</fullName>
    </recommendedName>
</protein>
<evidence type="ECO:0000256" key="3">
    <source>
        <dbReference type="ARBA" id="ARBA00022692"/>
    </source>
</evidence>
<feature type="transmembrane region" description="Helical" evidence="6">
    <location>
        <begin position="377"/>
        <end position="397"/>
    </location>
</feature>
<dbReference type="EMBL" id="JAPQKT010000007">
    <property type="protein sequence ID" value="KAJ5224733.1"/>
    <property type="molecule type" value="Genomic_DNA"/>
</dbReference>
<evidence type="ECO:0000256" key="4">
    <source>
        <dbReference type="ARBA" id="ARBA00022989"/>
    </source>
</evidence>
<dbReference type="PANTHER" id="PTHR43791:SF52">
    <property type="entry name" value="TRANSPORTER, PUTATIVE (AFU_ORTHOLOGUE AFUA_1G11820)-RELATED"/>
    <property type="match status" value="1"/>
</dbReference>
<dbReference type="Gene3D" id="1.20.1250.20">
    <property type="entry name" value="MFS general substrate transporter like domains"/>
    <property type="match status" value="2"/>
</dbReference>
<feature type="transmembrane region" description="Helical" evidence="6">
    <location>
        <begin position="409"/>
        <end position="429"/>
    </location>
</feature>
<evidence type="ECO:0000256" key="1">
    <source>
        <dbReference type="ARBA" id="ARBA00004141"/>
    </source>
</evidence>